<dbReference type="AlphaFoldDB" id="X0W0I9"/>
<sequence>MKKGFVLLIISAVCLALAFSPSMADRSKSADRTKAAERGMTLEADRTAIHPVVRRTPLQFRAHDATFGLNSAHSAARFLLAADQA</sequence>
<name>X0W0I9_9ZZZZ</name>
<feature type="non-terminal residue" evidence="1">
    <location>
        <position position="85"/>
    </location>
</feature>
<gene>
    <name evidence="1" type="ORF">S01H1_56239</name>
</gene>
<accession>X0W0I9</accession>
<reference evidence="1" key="1">
    <citation type="journal article" date="2014" name="Front. Microbiol.">
        <title>High frequency of phylogenetically diverse reductive dehalogenase-homologous genes in deep subseafloor sedimentary metagenomes.</title>
        <authorList>
            <person name="Kawai M."/>
            <person name="Futagami T."/>
            <person name="Toyoda A."/>
            <person name="Takaki Y."/>
            <person name="Nishi S."/>
            <person name="Hori S."/>
            <person name="Arai W."/>
            <person name="Tsubouchi T."/>
            <person name="Morono Y."/>
            <person name="Uchiyama I."/>
            <person name="Ito T."/>
            <person name="Fujiyama A."/>
            <person name="Inagaki F."/>
            <person name="Takami H."/>
        </authorList>
    </citation>
    <scope>NUCLEOTIDE SEQUENCE</scope>
    <source>
        <strain evidence="1">Expedition CK06-06</strain>
    </source>
</reference>
<proteinExistence type="predicted"/>
<organism evidence="1">
    <name type="scientific">marine sediment metagenome</name>
    <dbReference type="NCBI Taxonomy" id="412755"/>
    <lineage>
        <taxon>unclassified sequences</taxon>
        <taxon>metagenomes</taxon>
        <taxon>ecological metagenomes</taxon>
    </lineage>
</organism>
<comment type="caution">
    <text evidence="1">The sequence shown here is derived from an EMBL/GenBank/DDBJ whole genome shotgun (WGS) entry which is preliminary data.</text>
</comment>
<evidence type="ECO:0000313" key="1">
    <source>
        <dbReference type="EMBL" id="GAG16862.1"/>
    </source>
</evidence>
<protein>
    <submittedName>
        <fullName evidence="1">Uncharacterized protein</fullName>
    </submittedName>
</protein>
<dbReference type="EMBL" id="BARS01036606">
    <property type="protein sequence ID" value="GAG16862.1"/>
    <property type="molecule type" value="Genomic_DNA"/>
</dbReference>